<dbReference type="InterPro" id="IPR016181">
    <property type="entry name" value="Acyl_CoA_acyltransferase"/>
</dbReference>
<dbReference type="InterPro" id="IPR052523">
    <property type="entry name" value="Trichothecene_AcTrans"/>
</dbReference>
<sequence length="367" mass="40763">MGSGDEICRLTISARQIPALLFSFWSPRYSRYFVPVSLLDLVMFETLELFRSDFVEQVPSTAATHRTPITPPRPPKKASAMSMSVRLATASDLEAMTWVLVGASPLDPVYPYRFPDRHLYPAEFTELCRQKCREYLATSAVVVCEMAPPHRNPSDKQQLRRLVAFSAWDVPARHRSRMLLPSAVREPLSRSSNNPAMPVTFGHRRRMDAFREACAANKAAFFDGRYPRGHVFLKILLCHPDYQRRGAGRALTSWGVDLARHLGLTTTVFASPMGAPLYRKLGFRQIGNFRVQLDGDDAFLEIPALVLKPQPLPAENGAAEKGCEGGVSACGGLQMAARHEAFEQPARREVGVFATPTARTVTAMACV</sequence>
<protein>
    <recommendedName>
        <fullName evidence="2">N-acetyltransferase domain-containing protein</fullName>
    </recommendedName>
</protein>
<evidence type="ECO:0000313" key="4">
    <source>
        <dbReference type="Proteomes" id="UP001287356"/>
    </source>
</evidence>
<dbReference type="Pfam" id="PF13508">
    <property type="entry name" value="Acetyltransf_7"/>
    <property type="match status" value="1"/>
</dbReference>
<dbReference type="Proteomes" id="UP001287356">
    <property type="component" value="Unassembled WGS sequence"/>
</dbReference>
<dbReference type="PANTHER" id="PTHR42791">
    <property type="entry name" value="GNAT FAMILY ACETYLTRANSFERASE"/>
    <property type="match status" value="1"/>
</dbReference>
<keyword evidence="4" id="KW-1185">Reference proteome</keyword>
<dbReference type="Gene3D" id="3.40.630.30">
    <property type="match status" value="1"/>
</dbReference>
<dbReference type="CDD" id="cd04301">
    <property type="entry name" value="NAT_SF"/>
    <property type="match status" value="1"/>
</dbReference>
<feature type="domain" description="N-acetyltransferase" evidence="2">
    <location>
        <begin position="141"/>
        <end position="306"/>
    </location>
</feature>
<proteinExistence type="predicted"/>
<organism evidence="3 4">
    <name type="scientific">Lasiosphaeria ovina</name>
    <dbReference type="NCBI Taxonomy" id="92902"/>
    <lineage>
        <taxon>Eukaryota</taxon>
        <taxon>Fungi</taxon>
        <taxon>Dikarya</taxon>
        <taxon>Ascomycota</taxon>
        <taxon>Pezizomycotina</taxon>
        <taxon>Sordariomycetes</taxon>
        <taxon>Sordariomycetidae</taxon>
        <taxon>Sordariales</taxon>
        <taxon>Lasiosphaeriaceae</taxon>
        <taxon>Lasiosphaeria</taxon>
    </lineage>
</organism>
<name>A0AAE0K7H6_9PEZI</name>
<dbReference type="SUPFAM" id="SSF55729">
    <property type="entry name" value="Acyl-CoA N-acyltransferases (Nat)"/>
    <property type="match status" value="1"/>
</dbReference>
<evidence type="ECO:0000313" key="3">
    <source>
        <dbReference type="EMBL" id="KAK3370967.1"/>
    </source>
</evidence>
<feature type="region of interest" description="Disordered" evidence="1">
    <location>
        <begin position="61"/>
        <end position="80"/>
    </location>
</feature>
<dbReference type="PROSITE" id="PS51186">
    <property type="entry name" value="GNAT"/>
    <property type="match status" value="1"/>
</dbReference>
<dbReference type="AlphaFoldDB" id="A0AAE0K7H6"/>
<evidence type="ECO:0000256" key="1">
    <source>
        <dbReference type="SAM" id="MobiDB-lite"/>
    </source>
</evidence>
<dbReference type="PANTHER" id="PTHR42791:SF2">
    <property type="entry name" value="N-ACETYLTRANSFERASE DOMAIN-CONTAINING PROTEIN"/>
    <property type="match status" value="1"/>
</dbReference>
<reference evidence="3" key="2">
    <citation type="submission" date="2023-06" db="EMBL/GenBank/DDBJ databases">
        <authorList>
            <consortium name="Lawrence Berkeley National Laboratory"/>
            <person name="Haridas S."/>
            <person name="Hensen N."/>
            <person name="Bonometti L."/>
            <person name="Westerberg I."/>
            <person name="Brannstrom I.O."/>
            <person name="Guillou S."/>
            <person name="Cros-Aarteil S."/>
            <person name="Calhoun S."/>
            <person name="Kuo A."/>
            <person name="Mondo S."/>
            <person name="Pangilinan J."/>
            <person name="Riley R."/>
            <person name="Labutti K."/>
            <person name="Andreopoulos B."/>
            <person name="Lipzen A."/>
            <person name="Chen C."/>
            <person name="Yanf M."/>
            <person name="Daum C."/>
            <person name="Ng V."/>
            <person name="Clum A."/>
            <person name="Steindorff A."/>
            <person name="Ohm R."/>
            <person name="Martin F."/>
            <person name="Silar P."/>
            <person name="Natvig D."/>
            <person name="Lalanne C."/>
            <person name="Gautier V."/>
            <person name="Ament-Velasquez S.L."/>
            <person name="Kruys A."/>
            <person name="Hutchinson M.I."/>
            <person name="Powell A.J."/>
            <person name="Barry K."/>
            <person name="Miller A.N."/>
            <person name="Grigoriev I.V."/>
            <person name="Debuchy R."/>
            <person name="Gladieux P."/>
            <person name="Thoren M.H."/>
            <person name="Johannesson H."/>
        </authorList>
    </citation>
    <scope>NUCLEOTIDE SEQUENCE</scope>
    <source>
        <strain evidence="3">CBS 958.72</strain>
    </source>
</reference>
<gene>
    <name evidence="3" type="ORF">B0T24DRAFT_627517</name>
</gene>
<dbReference type="EMBL" id="JAULSN010000005">
    <property type="protein sequence ID" value="KAK3370967.1"/>
    <property type="molecule type" value="Genomic_DNA"/>
</dbReference>
<comment type="caution">
    <text evidence="3">The sequence shown here is derived from an EMBL/GenBank/DDBJ whole genome shotgun (WGS) entry which is preliminary data.</text>
</comment>
<accession>A0AAE0K7H6</accession>
<dbReference type="InterPro" id="IPR000182">
    <property type="entry name" value="GNAT_dom"/>
</dbReference>
<dbReference type="GO" id="GO:0016747">
    <property type="term" value="F:acyltransferase activity, transferring groups other than amino-acyl groups"/>
    <property type="evidence" value="ECO:0007669"/>
    <property type="project" value="InterPro"/>
</dbReference>
<reference evidence="3" key="1">
    <citation type="journal article" date="2023" name="Mol. Phylogenet. Evol.">
        <title>Genome-scale phylogeny and comparative genomics of the fungal order Sordariales.</title>
        <authorList>
            <person name="Hensen N."/>
            <person name="Bonometti L."/>
            <person name="Westerberg I."/>
            <person name="Brannstrom I.O."/>
            <person name="Guillou S."/>
            <person name="Cros-Aarteil S."/>
            <person name="Calhoun S."/>
            <person name="Haridas S."/>
            <person name="Kuo A."/>
            <person name="Mondo S."/>
            <person name="Pangilinan J."/>
            <person name="Riley R."/>
            <person name="LaButti K."/>
            <person name="Andreopoulos B."/>
            <person name="Lipzen A."/>
            <person name="Chen C."/>
            <person name="Yan M."/>
            <person name="Daum C."/>
            <person name="Ng V."/>
            <person name="Clum A."/>
            <person name="Steindorff A."/>
            <person name="Ohm R.A."/>
            <person name="Martin F."/>
            <person name="Silar P."/>
            <person name="Natvig D.O."/>
            <person name="Lalanne C."/>
            <person name="Gautier V."/>
            <person name="Ament-Velasquez S.L."/>
            <person name="Kruys A."/>
            <person name="Hutchinson M.I."/>
            <person name="Powell A.J."/>
            <person name="Barry K."/>
            <person name="Miller A.N."/>
            <person name="Grigoriev I.V."/>
            <person name="Debuchy R."/>
            <person name="Gladieux P."/>
            <person name="Hiltunen Thoren M."/>
            <person name="Johannesson H."/>
        </authorList>
    </citation>
    <scope>NUCLEOTIDE SEQUENCE</scope>
    <source>
        <strain evidence="3">CBS 958.72</strain>
    </source>
</reference>
<evidence type="ECO:0000259" key="2">
    <source>
        <dbReference type="PROSITE" id="PS51186"/>
    </source>
</evidence>